<organism evidence="1 2">
    <name type="scientific">Niabella ginsengisoli</name>
    <dbReference type="NCBI Taxonomy" id="522298"/>
    <lineage>
        <taxon>Bacteria</taxon>
        <taxon>Pseudomonadati</taxon>
        <taxon>Bacteroidota</taxon>
        <taxon>Chitinophagia</taxon>
        <taxon>Chitinophagales</taxon>
        <taxon>Chitinophagaceae</taxon>
        <taxon>Niabella</taxon>
    </lineage>
</organism>
<name>A0ABS9SIV5_9BACT</name>
<comment type="caution">
    <text evidence="1">The sequence shown here is derived from an EMBL/GenBank/DDBJ whole genome shotgun (WGS) entry which is preliminary data.</text>
</comment>
<keyword evidence="2" id="KW-1185">Reference proteome</keyword>
<protein>
    <submittedName>
        <fullName evidence="1">Delta-60 repeat domain-containing protein</fullName>
    </submittedName>
</protein>
<dbReference type="Gene3D" id="2.80.10.50">
    <property type="match status" value="3"/>
</dbReference>
<dbReference type="InterPro" id="IPR013431">
    <property type="entry name" value="Delta_60_rpt"/>
</dbReference>
<sequence length="357" mass="38838">MARLNSDGSVDRSFRTRRGFRGGTVYDALPLPDGRYLVAGSFSNYRDRFTGHVQNIITLNNDGSPDSILVNSPLREKPDTLPKLNLSFDAPIRKMHRQSDGKVILTGFFRRVFRKTYGGLSADGLRDSVYIDTLHLNYIARLNEDLTLDTTYNFDDRLPTGKPTVNGDIFASYLNSADQLMIAGSFTTFNGTSAARIARLDTLGALDATFSVGSGPDKDVLSIDQLLDGRIVASGYFLNVAGSVRKKIAMFTATGGLDNSFDPGESAVGNVLHTRVLDNGKILVSGFFDLFQSYKRDGIAILEPDGKLSTSFNNFGGFKNGFVLSSASITARSSIVLVGAFTNFDLKPVSGIVKLNY</sequence>
<dbReference type="Pfam" id="PF17164">
    <property type="entry name" value="DUF5122"/>
    <property type="match status" value="4"/>
</dbReference>
<proteinExistence type="predicted"/>
<dbReference type="Proteomes" id="UP001202248">
    <property type="component" value="Unassembled WGS sequence"/>
</dbReference>
<reference evidence="1 2" key="1">
    <citation type="submission" date="2022-02" db="EMBL/GenBank/DDBJ databases">
        <authorList>
            <person name="Min J."/>
        </authorList>
    </citation>
    <scope>NUCLEOTIDE SEQUENCE [LARGE SCALE GENOMIC DNA]</scope>
    <source>
        <strain evidence="1 2">GR10-1</strain>
    </source>
</reference>
<gene>
    <name evidence="1" type="ORF">MKP09_10295</name>
</gene>
<accession>A0ABS9SIV5</accession>
<evidence type="ECO:0000313" key="1">
    <source>
        <dbReference type="EMBL" id="MCH5598271.1"/>
    </source>
</evidence>
<dbReference type="NCBIfam" id="TIGR02608">
    <property type="entry name" value="delta_60_rpt"/>
    <property type="match status" value="4"/>
</dbReference>
<dbReference type="EMBL" id="JAKWBL010000001">
    <property type="protein sequence ID" value="MCH5598271.1"/>
    <property type="molecule type" value="Genomic_DNA"/>
</dbReference>
<evidence type="ECO:0000313" key="2">
    <source>
        <dbReference type="Proteomes" id="UP001202248"/>
    </source>
</evidence>